<feature type="domain" description="ABC1 atypical kinase-like" evidence="2">
    <location>
        <begin position="98"/>
        <end position="332"/>
    </location>
</feature>
<dbReference type="InterPro" id="IPR004147">
    <property type="entry name" value="ABC1_dom"/>
</dbReference>
<evidence type="ECO:0000313" key="4">
    <source>
        <dbReference type="Proteomes" id="UP000573499"/>
    </source>
</evidence>
<keyword evidence="3" id="KW-0808">Transferase</keyword>
<dbReference type="PANTHER" id="PTHR10566:SF113">
    <property type="entry name" value="PROTEIN ACTIVITY OF BC1 COMPLEX KINASE 7, CHLOROPLASTIC"/>
    <property type="match status" value="1"/>
</dbReference>
<dbReference type="SUPFAM" id="SSF56112">
    <property type="entry name" value="Protein kinase-like (PK-like)"/>
    <property type="match status" value="1"/>
</dbReference>
<evidence type="ECO:0000259" key="2">
    <source>
        <dbReference type="Pfam" id="PF03109"/>
    </source>
</evidence>
<dbReference type="InterPro" id="IPR050154">
    <property type="entry name" value="UbiB_kinase"/>
</dbReference>
<protein>
    <submittedName>
        <fullName evidence="3">AarF/ABC1/UbiB kinase family protein</fullName>
    </submittedName>
</protein>
<name>A0A7W2F9X8_9BURK</name>
<dbReference type="InterPro" id="IPR034646">
    <property type="entry name" value="ADCK3_dom"/>
</dbReference>
<dbReference type="Pfam" id="PF03109">
    <property type="entry name" value="ABC1"/>
    <property type="match status" value="1"/>
</dbReference>
<evidence type="ECO:0000313" key="3">
    <source>
        <dbReference type="EMBL" id="MBA5687777.1"/>
    </source>
</evidence>
<gene>
    <name evidence="3" type="ORF">H3H39_12045</name>
</gene>
<sequence length="448" mass="49564">MSSTKPPRTTTLTRGAITGMAAARLGAARLGQRLRPPASTPAARALAQDRDEAQLGRILFQALSQLRGSALKVSQLLSMDIGFLPAGVRRELAGACYQVRPLNRALIGKVFRQAFAQEPESLFDHFEPTAFAAASLGQVHRAKLQGFGAVAVKVQYPGIAATIPSDMLLLRHALKVLGGTLPLPPQHVIDQVLADIEATLLREVDYRQEAAQQQWFAQHAARPGVVIPQVLMSHTRAQVLTQQHLSGLHLNEWLASQPSQAERNAHGQRLFDWFMHCAFELGHIHADLHPGNFLFIADDVHGQALGILDFGCTRPLSPEFRRLILAHWSAVLLPCSPDRDSALLQSYIRMGLIAPDISMQTFVSDIMPALIPLQAWATEPFRQSHFDFSHKSMLTQPSSQYQKNFGQKMCGLPAELPTFDRAWLGLMHMLSHIGARICVDNPWLQRRS</sequence>
<dbReference type="GO" id="GO:0016301">
    <property type="term" value="F:kinase activity"/>
    <property type="evidence" value="ECO:0007669"/>
    <property type="project" value="UniProtKB-KW"/>
</dbReference>
<comment type="similarity">
    <text evidence="1">Belongs to the protein kinase superfamily. ADCK protein kinase family.</text>
</comment>
<accession>A0A7W2F9X8</accession>
<dbReference type="EMBL" id="JACEZU010000005">
    <property type="protein sequence ID" value="MBA5687777.1"/>
    <property type="molecule type" value="Genomic_DNA"/>
</dbReference>
<evidence type="ECO:0000256" key="1">
    <source>
        <dbReference type="ARBA" id="ARBA00009670"/>
    </source>
</evidence>
<comment type="caution">
    <text evidence="3">The sequence shown here is derived from an EMBL/GenBank/DDBJ whole genome shotgun (WGS) entry which is preliminary data.</text>
</comment>
<dbReference type="PANTHER" id="PTHR10566">
    <property type="entry name" value="CHAPERONE-ACTIVITY OF BC1 COMPLEX CABC1 -RELATED"/>
    <property type="match status" value="1"/>
</dbReference>
<keyword evidence="4" id="KW-1185">Reference proteome</keyword>
<dbReference type="RefSeq" id="WP_182153619.1">
    <property type="nucleotide sequence ID" value="NZ_JACEZU010000005.1"/>
</dbReference>
<organism evidence="3 4">
    <name type="scientific">Rugamonas apoptosis</name>
    <dbReference type="NCBI Taxonomy" id="2758570"/>
    <lineage>
        <taxon>Bacteria</taxon>
        <taxon>Pseudomonadati</taxon>
        <taxon>Pseudomonadota</taxon>
        <taxon>Betaproteobacteria</taxon>
        <taxon>Burkholderiales</taxon>
        <taxon>Oxalobacteraceae</taxon>
        <taxon>Telluria group</taxon>
        <taxon>Rugamonas</taxon>
    </lineage>
</organism>
<dbReference type="AlphaFoldDB" id="A0A7W2F9X8"/>
<dbReference type="InterPro" id="IPR011009">
    <property type="entry name" value="Kinase-like_dom_sf"/>
</dbReference>
<proteinExistence type="inferred from homology"/>
<dbReference type="Proteomes" id="UP000573499">
    <property type="component" value="Unassembled WGS sequence"/>
</dbReference>
<dbReference type="CDD" id="cd13970">
    <property type="entry name" value="ABC1_ADCK3"/>
    <property type="match status" value="1"/>
</dbReference>
<reference evidence="3 4" key="1">
    <citation type="submission" date="2020-07" db="EMBL/GenBank/DDBJ databases">
        <title>Novel species isolated from subtropical streams in China.</title>
        <authorList>
            <person name="Lu H."/>
        </authorList>
    </citation>
    <scope>NUCLEOTIDE SEQUENCE [LARGE SCALE GENOMIC DNA]</scope>
    <source>
        <strain evidence="3 4">LX47W</strain>
    </source>
</reference>
<keyword evidence="3" id="KW-0418">Kinase</keyword>